<keyword evidence="1" id="KW-0067">ATP-binding</keyword>
<dbReference type="InterPro" id="IPR003439">
    <property type="entry name" value="ABC_transporter-like_ATP-bd"/>
</dbReference>
<dbReference type="GO" id="GO:0022857">
    <property type="term" value="F:transmembrane transporter activity"/>
    <property type="evidence" value="ECO:0007669"/>
    <property type="project" value="TreeGrafter"/>
</dbReference>
<keyword evidence="1" id="KW-0547">Nucleotide-binding</keyword>
<sequence>MTVILPEATLVVLTGPSGSGKTSLLRQMVGLIPAKGARRFLEGREYLPSDISRFRAEVLLLSCGAAMIAGTIWDNLTFVFGLKNRGDRCFDESRARELMEYLGLGYLRWSQRVRDLSLGERHRLALVRALLWDPKVLLADEPFTGLDPESYTRAFKLLSRQARRPGRASLCVIHEPVPKGVDILFRLESGGLKRIF</sequence>
<dbReference type="Proteomes" id="UP000502179">
    <property type="component" value="Chromosome"/>
</dbReference>
<dbReference type="SUPFAM" id="SSF52540">
    <property type="entry name" value="P-loop containing nucleoside triphosphate hydrolases"/>
    <property type="match status" value="1"/>
</dbReference>
<dbReference type="EMBL" id="CP048877">
    <property type="protein sequence ID" value="QIJ71086.1"/>
    <property type="molecule type" value="Genomic_DNA"/>
</dbReference>
<dbReference type="RefSeq" id="WP_166031308.1">
    <property type="nucleotide sequence ID" value="NZ_CP048877.1"/>
</dbReference>
<dbReference type="Pfam" id="PF00005">
    <property type="entry name" value="ABC_tran"/>
    <property type="match status" value="1"/>
</dbReference>
<dbReference type="AlphaFoldDB" id="A0A6G7PU49"/>
<keyword evidence="2" id="KW-1185">Reference proteome</keyword>
<dbReference type="PANTHER" id="PTHR24220">
    <property type="entry name" value="IMPORT ATP-BINDING PROTEIN"/>
    <property type="match status" value="1"/>
</dbReference>
<gene>
    <name evidence="1" type="ORF">G4V39_01825</name>
</gene>
<dbReference type="InterPro" id="IPR027417">
    <property type="entry name" value="P-loop_NTPase"/>
</dbReference>
<dbReference type="SMART" id="SM00382">
    <property type="entry name" value="AAA"/>
    <property type="match status" value="1"/>
</dbReference>
<organism evidence="1 2">
    <name type="scientific">Thermosulfuriphilus ammonigenes</name>
    <dbReference type="NCBI Taxonomy" id="1936021"/>
    <lineage>
        <taxon>Bacteria</taxon>
        <taxon>Pseudomonadati</taxon>
        <taxon>Thermodesulfobacteriota</taxon>
        <taxon>Thermodesulfobacteria</taxon>
        <taxon>Thermodesulfobacteriales</taxon>
        <taxon>Thermodesulfobacteriaceae</taxon>
        <taxon>Thermosulfuriphilus</taxon>
    </lineage>
</organism>
<reference evidence="1 2" key="1">
    <citation type="submission" date="2020-02" db="EMBL/GenBank/DDBJ databases">
        <title>Genome analysis of Thermosulfuriphilus ammonigenes ST65T, an anaerobic thermophilic chemolithoautotrophic bacterium isolated from a deep-sea hydrothermal vent.</title>
        <authorList>
            <person name="Slobodkina G."/>
            <person name="Allioux M."/>
            <person name="Merkel A."/>
            <person name="Alain K."/>
            <person name="Jebbar M."/>
            <person name="Slobodkin A."/>
        </authorList>
    </citation>
    <scope>NUCLEOTIDE SEQUENCE [LARGE SCALE GENOMIC DNA]</scope>
    <source>
        <strain evidence="1 2">ST65</strain>
    </source>
</reference>
<proteinExistence type="predicted"/>
<evidence type="ECO:0000313" key="2">
    <source>
        <dbReference type="Proteomes" id="UP000502179"/>
    </source>
</evidence>
<dbReference type="KEGG" id="tav:G4V39_01825"/>
<dbReference type="PROSITE" id="PS50893">
    <property type="entry name" value="ABC_TRANSPORTER_2"/>
    <property type="match status" value="1"/>
</dbReference>
<name>A0A6G7PU49_9BACT</name>
<dbReference type="GO" id="GO:0005524">
    <property type="term" value="F:ATP binding"/>
    <property type="evidence" value="ECO:0007669"/>
    <property type="project" value="UniProtKB-KW"/>
</dbReference>
<accession>A0A6G7PU49</accession>
<dbReference type="GO" id="GO:0005886">
    <property type="term" value="C:plasma membrane"/>
    <property type="evidence" value="ECO:0007669"/>
    <property type="project" value="TreeGrafter"/>
</dbReference>
<dbReference type="GO" id="GO:0016887">
    <property type="term" value="F:ATP hydrolysis activity"/>
    <property type="evidence" value="ECO:0007669"/>
    <property type="project" value="InterPro"/>
</dbReference>
<dbReference type="Gene3D" id="3.40.50.300">
    <property type="entry name" value="P-loop containing nucleotide triphosphate hydrolases"/>
    <property type="match status" value="1"/>
</dbReference>
<protein>
    <submittedName>
        <fullName evidence="1">ATP-binding cassette domain-containing protein</fullName>
    </submittedName>
</protein>
<evidence type="ECO:0000313" key="1">
    <source>
        <dbReference type="EMBL" id="QIJ71086.1"/>
    </source>
</evidence>
<dbReference type="InterPro" id="IPR003593">
    <property type="entry name" value="AAA+_ATPase"/>
</dbReference>
<dbReference type="InterPro" id="IPR015854">
    <property type="entry name" value="ABC_transpr_LolD-like"/>
</dbReference>